<feature type="domain" description="F-box" evidence="2">
    <location>
        <begin position="73"/>
        <end position="122"/>
    </location>
</feature>
<dbReference type="Proteomes" id="UP001215598">
    <property type="component" value="Unassembled WGS sequence"/>
</dbReference>
<evidence type="ECO:0000313" key="4">
    <source>
        <dbReference type="Proteomes" id="UP001215598"/>
    </source>
</evidence>
<organism evidence="3 4">
    <name type="scientific">Mycena metata</name>
    <dbReference type="NCBI Taxonomy" id="1033252"/>
    <lineage>
        <taxon>Eukaryota</taxon>
        <taxon>Fungi</taxon>
        <taxon>Dikarya</taxon>
        <taxon>Basidiomycota</taxon>
        <taxon>Agaricomycotina</taxon>
        <taxon>Agaricomycetes</taxon>
        <taxon>Agaricomycetidae</taxon>
        <taxon>Agaricales</taxon>
        <taxon>Marasmiineae</taxon>
        <taxon>Mycenaceae</taxon>
        <taxon>Mycena</taxon>
    </lineage>
</organism>
<dbReference type="Pfam" id="PF00646">
    <property type="entry name" value="F-box"/>
    <property type="match status" value="1"/>
</dbReference>
<sequence>MSRRSTRLQGNSVQVHPIDEDVVIQSDEEDFLEVSEEEAELPQKKRRKGAKSTKDAADEGQRLKKVRGRRGILSSLKEFPLDVLFEIFSQLNPKDLINLARTTKELRGILMNRSNAFIWKDSRAHVEGLPEIPRDLNEPQFAALAFDSHCHKCLTTPVQTIVWTARMRLCKKCIQEDFVQGHTLVAKTGLESALINLVPSFEERHRLRRRGWYTNLLQSLSFATKLMEETACYRTQGVLKERTPGYSEWFKGKSNEMQEMQAHARLCAAWLENRKNDRTDELDEARRHRREGILERLTALGWGEEIPHHLQEIELHKLVKQPKDLTDRIWKNIEAPLVEFLTGLKITRLEIARTRIIRERRQLASQVYKKFQQTLPADTVFPPKVDMISAEPFRAIIEDTSINPEVEVTEESFAAALLEVPDFSAQWRRRKDEELVEIMKTTVPNSTKADLQLATTFFAWSTSGAIGYPQILVCSSAITFDAYAHRDETHTLQQALGENSWNANNLIRFNARAFRNVRAVVEACGLDPDVTTAAEMHEINPAMECLGCNSDTHGRYISRWIHTANHSCATPSWRCLKPDDELRVEAQEKEIFKADRYNWRTDYCCKLCDIFSKTTLHELKVHLFTTHNIEQMSLDMVKHSIDAEISTRLPRPLCLKPPVVEAEKKEAGTSGTSEGGSKEAVAVSGPTSEGETKDAGVPSEVHMEVDI</sequence>
<feature type="region of interest" description="Disordered" evidence="1">
    <location>
        <begin position="34"/>
        <end position="62"/>
    </location>
</feature>
<evidence type="ECO:0000313" key="3">
    <source>
        <dbReference type="EMBL" id="KAJ7773276.1"/>
    </source>
</evidence>
<feature type="compositionally biased region" description="Basic and acidic residues" evidence="1">
    <location>
        <begin position="52"/>
        <end position="62"/>
    </location>
</feature>
<evidence type="ECO:0000259" key="2">
    <source>
        <dbReference type="PROSITE" id="PS50181"/>
    </source>
</evidence>
<dbReference type="InterPro" id="IPR001810">
    <property type="entry name" value="F-box_dom"/>
</dbReference>
<reference evidence="3" key="1">
    <citation type="submission" date="2023-03" db="EMBL/GenBank/DDBJ databases">
        <title>Massive genome expansion in bonnet fungi (Mycena s.s.) driven by repeated elements and novel gene families across ecological guilds.</title>
        <authorList>
            <consortium name="Lawrence Berkeley National Laboratory"/>
            <person name="Harder C.B."/>
            <person name="Miyauchi S."/>
            <person name="Viragh M."/>
            <person name="Kuo A."/>
            <person name="Thoen E."/>
            <person name="Andreopoulos B."/>
            <person name="Lu D."/>
            <person name="Skrede I."/>
            <person name="Drula E."/>
            <person name="Henrissat B."/>
            <person name="Morin E."/>
            <person name="Kohler A."/>
            <person name="Barry K."/>
            <person name="LaButti K."/>
            <person name="Morin E."/>
            <person name="Salamov A."/>
            <person name="Lipzen A."/>
            <person name="Mereny Z."/>
            <person name="Hegedus B."/>
            <person name="Baldrian P."/>
            <person name="Stursova M."/>
            <person name="Weitz H."/>
            <person name="Taylor A."/>
            <person name="Grigoriev I.V."/>
            <person name="Nagy L.G."/>
            <person name="Martin F."/>
            <person name="Kauserud H."/>
        </authorList>
    </citation>
    <scope>NUCLEOTIDE SEQUENCE</scope>
    <source>
        <strain evidence="3">CBHHK182m</strain>
    </source>
</reference>
<accession>A0AAD7NSF0</accession>
<dbReference type="SUPFAM" id="SSF81383">
    <property type="entry name" value="F-box domain"/>
    <property type="match status" value="1"/>
</dbReference>
<gene>
    <name evidence="3" type="ORF">B0H16DRAFT_143634</name>
</gene>
<protein>
    <recommendedName>
        <fullName evidence="2">F-box domain-containing protein</fullName>
    </recommendedName>
</protein>
<dbReference type="PROSITE" id="PS50181">
    <property type="entry name" value="FBOX"/>
    <property type="match status" value="1"/>
</dbReference>
<name>A0AAD7NSF0_9AGAR</name>
<proteinExistence type="predicted"/>
<comment type="caution">
    <text evidence="3">The sequence shown here is derived from an EMBL/GenBank/DDBJ whole genome shotgun (WGS) entry which is preliminary data.</text>
</comment>
<dbReference type="CDD" id="cd09917">
    <property type="entry name" value="F-box_SF"/>
    <property type="match status" value="1"/>
</dbReference>
<dbReference type="InterPro" id="IPR036047">
    <property type="entry name" value="F-box-like_dom_sf"/>
</dbReference>
<keyword evidence="4" id="KW-1185">Reference proteome</keyword>
<evidence type="ECO:0000256" key="1">
    <source>
        <dbReference type="SAM" id="MobiDB-lite"/>
    </source>
</evidence>
<dbReference type="EMBL" id="JARKIB010000013">
    <property type="protein sequence ID" value="KAJ7773276.1"/>
    <property type="molecule type" value="Genomic_DNA"/>
</dbReference>
<dbReference type="AlphaFoldDB" id="A0AAD7NSF0"/>
<dbReference type="SMART" id="SM00256">
    <property type="entry name" value="FBOX"/>
    <property type="match status" value="1"/>
</dbReference>
<feature type="region of interest" description="Disordered" evidence="1">
    <location>
        <begin position="662"/>
        <end position="707"/>
    </location>
</feature>